<feature type="region of interest" description="Disordered" evidence="1">
    <location>
        <begin position="1"/>
        <end position="22"/>
    </location>
</feature>
<evidence type="ECO:0000256" key="1">
    <source>
        <dbReference type="SAM" id="MobiDB-lite"/>
    </source>
</evidence>
<accession>A0A834WNZ0</accession>
<dbReference type="OrthoDB" id="10585762at2759"/>
<dbReference type="Proteomes" id="UP000634136">
    <property type="component" value="Unassembled WGS sequence"/>
</dbReference>
<proteinExistence type="predicted"/>
<dbReference type="AlphaFoldDB" id="A0A834WNZ0"/>
<dbReference type="EMBL" id="JAAIUW010000006">
    <property type="protein sequence ID" value="KAF7826266.1"/>
    <property type="molecule type" value="Genomic_DNA"/>
</dbReference>
<name>A0A834WNZ0_9FABA</name>
<evidence type="ECO:0000313" key="2">
    <source>
        <dbReference type="EMBL" id="KAF7826266.1"/>
    </source>
</evidence>
<feature type="compositionally biased region" description="Polar residues" evidence="1">
    <location>
        <begin position="1"/>
        <end position="14"/>
    </location>
</feature>
<sequence>MDLESVNQKSTTMEVSARMDPLVRGTVHSPRVSYGVQNQGDSSKDVCKSFIEDEPLVIYDDEDVLEPLDSCRKSLIEKFITRKKINSGPMENVL</sequence>
<organism evidence="2 3">
    <name type="scientific">Senna tora</name>
    <dbReference type="NCBI Taxonomy" id="362788"/>
    <lineage>
        <taxon>Eukaryota</taxon>
        <taxon>Viridiplantae</taxon>
        <taxon>Streptophyta</taxon>
        <taxon>Embryophyta</taxon>
        <taxon>Tracheophyta</taxon>
        <taxon>Spermatophyta</taxon>
        <taxon>Magnoliopsida</taxon>
        <taxon>eudicotyledons</taxon>
        <taxon>Gunneridae</taxon>
        <taxon>Pentapetalae</taxon>
        <taxon>rosids</taxon>
        <taxon>fabids</taxon>
        <taxon>Fabales</taxon>
        <taxon>Fabaceae</taxon>
        <taxon>Caesalpinioideae</taxon>
        <taxon>Cassia clade</taxon>
        <taxon>Senna</taxon>
    </lineage>
</organism>
<protein>
    <submittedName>
        <fullName evidence="2">Uncharacterized protein</fullName>
    </submittedName>
</protein>
<comment type="caution">
    <text evidence="2">The sequence shown here is derived from an EMBL/GenBank/DDBJ whole genome shotgun (WGS) entry which is preliminary data.</text>
</comment>
<evidence type="ECO:0000313" key="3">
    <source>
        <dbReference type="Proteomes" id="UP000634136"/>
    </source>
</evidence>
<keyword evidence="3" id="KW-1185">Reference proteome</keyword>
<reference evidence="2" key="1">
    <citation type="submission" date="2020-09" db="EMBL/GenBank/DDBJ databases">
        <title>Genome-Enabled Discovery of Anthraquinone Biosynthesis in Senna tora.</title>
        <authorList>
            <person name="Kang S.-H."/>
            <person name="Pandey R.P."/>
            <person name="Lee C.-M."/>
            <person name="Sim J.-S."/>
            <person name="Jeong J.-T."/>
            <person name="Choi B.-S."/>
            <person name="Jung M."/>
            <person name="Ginzburg D."/>
            <person name="Zhao K."/>
            <person name="Won S.Y."/>
            <person name="Oh T.-J."/>
            <person name="Yu Y."/>
            <person name="Kim N.-H."/>
            <person name="Lee O.R."/>
            <person name="Lee T.-H."/>
            <person name="Bashyal P."/>
            <person name="Kim T.-S."/>
            <person name="Lee W.-H."/>
            <person name="Kawkins C."/>
            <person name="Kim C.-K."/>
            <person name="Kim J.S."/>
            <person name="Ahn B.O."/>
            <person name="Rhee S.Y."/>
            <person name="Sohng J.K."/>
        </authorList>
    </citation>
    <scope>NUCLEOTIDE SEQUENCE</scope>
    <source>
        <tissue evidence="2">Leaf</tissue>
    </source>
</reference>
<gene>
    <name evidence="2" type="ORF">G2W53_017430</name>
</gene>